<sequence>MFHATSSNVLKRSGRRIALRTAALGSVLFLAGCLQGPMATESTPDQGVVVADIAVQAAEE</sequence>
<gene>
    <name evidence="1" type="ORF">SAMN05421759_1059</name>
</gene>
<reference evidence="2" key="1">
    <citation type="submission" date="2017-01" db="EMBL/GenBank/DDBJ databases">
        <authorList>
            <person name="Varghese N."/>
            <person name="Submissions S."/>
        </authorList>
    </citation>
    <scope>NUCLEOTIDE SEQUENCE [LARGE SCALE GENOMIC DNA]</scope>
    <source>
        <strain evidence="2">DSM 29430</strain>
    </source>
</reference>
<evidence type="ECO:0000313" key="1">
    <source>
        <dbReference type="EMBL" id="SIS87341.1"/>
    </source>
</evidence>
<organism evidence="1 2">
    <name type="scientific">Roseivivax lentus</name>
    <dbReference type="NCBI Taxonomy" id="633194"/>
    <lineage>
        <taxon>Bacteria</taxon>
        <taxon>Pseudomonadati</taxon>
        <taxon>Pseudomonadota</taxon>
        <taxon>Alphaproteobacteria</taxon>
        <taxon>Rhodobacterales</taxon>
        <taxon>Roseobacteraceae</taxon>
        <taxon>Roseivivax</taxon>
    </lineage>
</organism>
<dbReference type="Proteomes" id="UP000186684">
    <property type="component" value="Unassembled WGS sequence"/>
</dbReference>
<dbReference type="RefSeq" id="WP_076448001.1">
    <property type="nucleotide sequence ID" value="NZ_FTOQ01000005.1"/>
</dbReference>
<name>A0A1N7MN14_9RHOB</name>
<dbReference type="AlphaFoldDB" id="A0A1N7MN14"/>
<proteinExistence type="predicted"/>
<accession>A0A1N7MN14</accession>
<evidence type="ECO:0000313" key="2">
    <source>
        <dbReference type="Proteomes" id="UP000186684"/>
    </source>
</evidence>
<dbReference type="STRING" id="633194.SAMN05421759_1059"/>
<keyword evidence="2" id="KW-1185">Reference proteome</keyword>
<protein>
    <submittedName>
        <fullName evidence="1">Uncharacterized protein</fullName>
    </submittedName>
</protein>
<dbReference type="EMBL" id="FTOQ01000005">
    <property type="protein sequence ID" value="SIS87341.1"/>
    <property type="molecule type" value="Genomic_DNA"/>
</dbReference>